<name>A0ACB8BHL9_9AGAM</name>
<evidence type="ECO:0000313" key="1">
    <source>
        <dbReference type="EMBL" id="KAH7924328.1"/>
    </source>
</evidence>
<keyword evidence="2" id="KW-1185">Reference proteome</keyword>
<gene>
    <name evidence="1" type="ORF">BV22DRAFT_1120226</name>
</gene>
<proteinExistence type="predicted"/>
<reference evidence="1" key="1">
    <citation type="journal article" date="2021" name="New Phytol.">
        <title>Evolutionary innovations through gain and loss of genes in the ectomycorrhizal Boletales.</title>
        <authorList>
            <person name="Wu G."/>
            <person name="Miyauchi S."/>
            <person name="Morin E."/>
            <person name="Kuo A."/>
            <person name="Drula E."/>
            <person name="Varga T."/>
            <person name="Kohler A."/>
            <person name="Feng B."/>
            <person name="Cao Y."/>
            <person name="Lipzen A."/>
            <person name="Daum C."/>
            <person name="Hundley H."/>
            <person name="Pangilinan J."/>
            <person name="Johnson J."/>
            <person name="Barry K."/>
            <person name="LaButti K."/>
            <person name="Ng V."/>
            <person name="Ahrendt S."/>
            <person name="Min B."/>
            <person name="Choi I.G."/>
            <person name="Park H."/>
            <person name="Plett J.M."/>
            <person name="Magnuson J."/>
            <person name="Spatafora J.W."/>
            <person name="Nagy L.G."/>
            <person name="Henrissat B."/>
            <person name="Grigoriev I.V."/>
            <person name="Yang Z.L."/>
            <person name="Xu J."/>
            <person name="Martin F.M."/>
        </authorList>
    </citation>
    <scope>NUCLEOTIDE SEQUENCE</scope>
    <source>
        <strain evidence="1">KUC20120723A-06</strain>
    </source>
</reference>
<organism evidence="1 2">
    <name type="scientific">Leucogyrophana mollusca</name>
    <dbReference type="NCBI Taxonomy" id="85980"/>
    <lineage>
        <taxon>Eukaryota</taxon>
        <taxon>Fungi</taxon>
        <taxon>Dikarya</taxon>
        <taxon>Basidiomycota</taxon>
        <taxon>Agaricomycotina</taxon>
        <taxon>Agaricomycetes</taxon>
        <taxon>Agaricomycetidae</taxon>
        <taxon>Boletales</taxon>
        <taxon>Boletales incertae sedis</taxon>
        <taxon>Leucogyrophana</taxon>
    </lineage>
</organism>
<comment type="caution">
    <text evidence="1">The sequence shown here is derived from an EMBL/GenBank/DDBJ whole genome shotgun (WGS) entry which is preliminary data.</text>
</comment>
<dbReference type="Proteomes" id="UP000790709">
    <property type="component" value="Unassembled WGS sequence"/>
</dbReference>
<protein>
    <submittedName>
        <fullName evidence="1">Uncharacterized protein</fullName>
    </submittedName>
</protein>
<dbReference type="EMBL" id="MU266427">
    <property type="protein sequence ID" value="KAH7924328.1"/>
    <property type="molecule type" value="Genomic_DNA"/>
</dbReference>
<accession>A0ACB8BHL9</accession>
<evidence type="ECO:0000313" key="2">
    <source>
        <dbReference type="Proteomes" id="UP000790709"/>
    </source>
</evidence>
<sequence>MDHCTDHAASIDCDALVAALERELSSDDWFPTREHIAKELGEINSALMDQFNRADIRTYGETCTRLKGLLDSGLLFMPDELKEVVDTIKLSFLMYEDFAHFSLLVEHSSRPPDVDDLPSDLDVRAFIIGLIDQQLKLHDEGDDLHRDLTALKLCVQTRASTPESSDGSLSGYASPFDWDFSNYPNTPEDEKFIAGCISSAKEGLKETLRPPAPASPIPPFPPTTVATNPDRKPRPLGPSASLPLLPSMTSNAFPLTFEPALNKASGTNPPRTLLPRRGQKPRASNALGTLTEGSED</sequence>